<dbReference type="Proteomes" id="UP000187209">
    <property type="component" value="Unassembled WGS sequence"/>
</dbReference>
<evidence type="ECO:0000313" key="1">
    <source>
        <dbReference type="EMBL" id="OMJ80618.1"/>
    </source>
</evidence>
<proteinExistence type="predicted"/>
<reference evidence="1 2" key="1">
    <citation type="submission" date="2016-11" db="EMBL/GenBank/DDBJ databases">
        <title>The macronuclear genome of Stentor coeruleus: a giant cell with tiny introns.</title>
        <authorList>
            <person name="Slabodnick M."/>
            <person name="Ruby J.G."/>
            <person name="Reiff S.B."/>
            <person name="Swart E.C."/>
            <person name="Gosai S."/>
            <person name="Prabakaran S."/>
            <person name="Witkowska E."/>
            <person name="Larue G.E."/>
            <person name="Fisher S."/>
            <person name="Freeman R.M."/>
            <person name="Gunawardena J."/>
            <person name="Chu W."/>
            <person name="Stover N.A."/>
            <person name="Gregory B.D."/>
            <person name="Nowacki M."/>
            <person name="Derisi J."/>
            <person name="Roy S.W."/>
            <person name="Marshall W.F."/>
            <person name="Sood P."/>
        </authorList>
    </citation>
    <scope>NUCLEOTIDE SEQUENCE [LARGE SCALE GENOMIC DNA]</scope>
    <source>
        <strain evidence="1">WM001</strain>
    </source>
</reference>
<sequence length="653" mass="75521">MSERDSFICHECKEFIDTTYGEPMRNFYGHLFCNKCVKNLGLNDCEEFKDKNRDVKRIDDITKVNLNNEIVKCTKHPQSQAYYFCDKSMILYCKQCNLDNQLFKLAFGRDSAKIKLKAILENKLNSDYYENYNKKTWKNRLNGTAKEIYMCLLEIHFFDNPQPICLEHLNVCQFYDYQDFKFKCDLCPAKESTINYQQYKDNLVAHFLGLLRTANTASINSHISKALNNKIYEKDFFYAMNTLNSEKLSQITIGTCCFVCGTEFGFGKKLPVKLHDEPPHEICYTCFTTFKPTRCYLDSMNVYENLTIGKYQNLYKLKSRTCSIHSENDGTGKFSYYAHRLPYALCCNNCICESCKDAGKTTGGGVVCNNCGSSKTMSMLKKDETLVHQLKFLEVFCDTHQDQISNYYDSTNIKTYCTRCKQVPPKIRNEINPEKLDDALNKKLKEISIVHSQLFTEFLRAFQIYPLIVKLRANRFYESLVKLSQDSNGKMKFITEDTSLRFKKIQPALANAFMRWYLRRPKTYEVFISCGGLLELSGIIVGKAFSDNSLVTVRYNNFLIATAQIPRVFNEEYFENINFNYLIPINSTGILLQVEFSAGGYVHGSFRSLDPNFNFKGIPITVRSNDNCKDLERGGPLLGFSFSSFYISENEFP</sequence>
<gene>
    <name evidence="1" type="ORF">SteCoe_19104</name>
</gene>
<keyword evidence="2" id="KW-1185">Reference proteome</keyword>
<protein>
    <submittedName>
        <fullName evidence="1">Uncharacterized protein</fullName>
    </submittedName>
</protein>
<dbReference type="EMBL" id="MPUH01000416">
    <property type="protein sequence ID" value="OMJ80618.1"/>
    <property type="molecule type" value="Genomic_DNA"/>
</dbReference>
<accession>A0A1R2BUZ1</accession>
<dbReference type="AlphaFoldDB" id="A0A1R2BUZ1"/>
<comment type="caution">
    <text evidence="1">The sequence shown here is derived from an EMBL/GenBank/DDBJ whole genome shotgun (WGS) entry which is preliminary data.</text>
</comment>
<organism evidence="1 2">
    <name type="scientific">Stentor coeruleus</name>
    <dbReference type="NCBI Taxonomy" id="5963"/>
    <lineage>
        <taxon>Eukaryota</taxon>
        <taxon>Sar</taxon>
        <taxon>Alveolata</taxon>
        <taxon>Ciliophora</taxon>
        <taxon>Postciliodesmatophora</taxon>
        <taxon>Heterotrichea</taxon>
        <taxon>Heterotrichida</taxon>
        <taxon>Stentoridae</taxon>
        <taxon>Stentor</taxon>
    </lineage>
</organism>
<name>A0A1R2BUZ1_9CILI</name>
<evidence type="ECO:0000313" key="2">
    <source>
        <dbReference type="Proteomes" id="UP000187209"/>
    </source>
</evidence>